<gene>
    <name evidence="2" type="ORF">E0Z10_g124</name>
</gene>
<comment type="caution">
    <text evidence="2">The sequence shown here is derived from an EMBL/GenBank/DDBJ whole genome shotgun (WGS) entry which is preliminary data.</text>
</comment>
<dbReference type="SUPFAM" id="SSF54001">
    <property type="entry name" value="Cysteine proteinases"/>
    <property type="match status" value="1"/>
</dbReference>
<feature type="compositionally biased region" description="Basic and acidic residues" evidence="1">
    <location>
        <begin position="340"/>
        <end position="349"/>
    </location>
</feature>
<dbReference type="AlphaFoldDB" id="A0A4Z0Z8Y4"/>
<dbReference type="EMBL" id="SKBN01000001">
    <property type="protein sequence ID" value="TGJ88698.1"/>
    <property type="molecule type" value="Genomic_DNA"/>
</dbReference>
<organism evidence="2 3">
    <name type="scientific">Xylaria hypoxylon</name>
    <dbReference type="NCBI Taxonomy" id="37992"/>
    <lineage>
        <taxon>Eukaryota</taxon>
        <taxon>Fungi</taxon>
        <taxon>Dikarya</taxon>
        <taxon>Ascomycota</taxon>
        <taxon>Pezizomycotina</taxon>
        <taxon>Sordariomycetes</taxon>
        <taxon>Xylariomycetidae</taxon>
        <taxon>Xylariales</taxon>
        <taxon>Xylariaceae</taxon>
        <taxon>Xylaria</taxon>
    </lineage>
</organism>
<feature type="region of interest" description="Disordered" evidence="1">
    <location>
        <begin position="383"/>
        <end position="419"/>
    </location>
</feature>
<dbReference type="OrthoDB" id="4718018at2759"/>
<proteinExistence type="predicted"/>
<reference evidence="2 3" key="1">
    <citation type="submission" date="2019-03" db="EMBL/GenBank/DDBJ databases">
        <title>Draft genome sequence of Xylaria hypoxylon DSM 108379, a ubiquitous saprotrophic-parasitic fungi on hardwood.</title>
        <authorList>
            <person name="Buettner E."/>
            <person name="Leonhardt S."/>
            <person name="Gebauer A.M."/>
            <person name="Liers C."/>
            <person name="Hofrichter M."/>
            <person name="Kellner H."/>
        </authorList>
    </citation>
    <scope>NUCLEOTIDE SEQUENCE [LARGE SCALE GENOMIC DNA]</scope>
    <source>
        <strain evidence="2 3">DSM 108379</strain>
    </source>
</reference>
<evidence type="ECO:0000313" key="3">
    <source>
        <dbReference type="Proteomes" id="UP000297716"/>
    </source>
</evidence>
<accession>A0A4Z0Z8Y4</accession>
<feature type="region of interest" description="Disordered" evidence="1">
    <location>
        <begin position="1"/>
        <end position="22"/>
    </location>
</feature>
<name>A0A4Z0Z8Y4_9PEZI</name>
<feature type="region of interest" description="Disordered" evidence="1">
    <location>
        <begin position="332"/>
        <end position="356"/>
    </location>
</feature>
<keyword evidence="3" id="KW-1185">Reference proteome</keyword>
<dbReference type="InterPro" id="IPR038765">
    <property type="entry name" value="Papain-like_cys_pep_sf"/>
</dbReference>
<feature type="region of interest" description="Disordered" evidence="1">
    <location>
        <begin position="464"/>
        <end position="496"/>
    </location>
</feature>
<protein>
    <submittedName>
        <fullName evidence="2">Uncharacterized protein</fullName>
    </submittedName>
</protein>
<evidence type="ECO:0000313" key="2">
    <source>
        <dbReference type="EMBL" id="TGJ88698.1"/>
    </source>
</evidence>
<dbReference type="Proteomes" id="UP000297716">
    <property type="component" value="Unassembled WGS sequence"/>
</dbReference>
<sequence>MAAISIDHRRQHPSNEPDQHCYPEPFPYAELDESLLALALSVQRGNWGSLTTLVKSMYGSLPPASKNFPIPSQPDSPRKISPYTVLYKANSHQARALMFGKSPPDRTEPSLWQNTIGPRITNVLLRMAKRSRLSGREISAYLNMVLGDFFIGGQRTPKVAIEKSFGDFLMQDVPRDNEWENSVMKGRPRFLIIGRGQQGDGYHWYVIIVDTDTKKVYCFDSRAEQDTRFNHIEAFALLQSEWAIRLPQIPVPDQMIELPSFTRNDHYSSGFLCLYHVILLFRTPDYLRKLKHGDVIATQKHFDRVIKPAEKYVGIEVEEPTREMASNYELGLNVNGRNHNGSEKKEASVKLKTHTLQKRPQKRIYKKIMTVDIPEETRSSLPNLSTTVNLDDSEPGVDSAASPVILPLPKSSRRKPPPVQYKFKHYQKGSTNRGILGWVEAKAAAVDAANLEELVDRRAARAKLKRKRGHGHDLLELGMDTTKTKKQAKSSNSSSH</sequence>
<evidence type="ECO:0000256" key="1">
    <source>
        <dbReference type="SAM" id="MobiDB-lite"/>
    </source>
</evidence>